<dbReference type="SUPFAM" id="SSF82866">
    <property type="entry name" value="Multidrug efflux transporter AcrB transmembrane domain"/>
    <property type="match status" value="2"/>
</dbReference>
<dbReference type="Proteomes" id="UP000006055">
    <property type="component" value="Chromosome"/>
</dbReference>
<feature type="transmembrane region" description="Helical" evidence="6">
    <location>
        <begin position="21"/>
        <end position="41"/>
    </location>
</feature>
<feature type="transmembrane region" description="Helical" evidence="6">
    <location>
        <begin position="405"/>
        <end position="428"/>
    </location>
</feature>
<name>I4C4E3_DESTA</name>
<feature type="transmembrane region" description="Helical" evidence="6">
    <location>
        <begin position="820"/>
        <end position="845"/>
    </location>
</feature>
<dbReference type="OrthoDB" id="49344at2"/>
<dbReference type="InterPro" id="IPR000731">
    <property type="entry name" value="SSD"/>
</dbReference>
<evidence type="ECO:0000256" key="3">
    <source>
        <dbReference type="ARBA" id="ARBA00022692"/>
    </source>
</evidence>
<evidence type="ECO:0000256" key="6">
    <source>
        <dbReference type="SAM" id="Phobius"/>
    </source>
</evidence>
<dbReference type="PANTHER" id="PTHR33406">
    <property type="entry name" value="MEMBRANE PROTEIN MJ1562-RELATED"/>
    <property type="match status" value="1"/>
</dbReference>
<keyword evidence="3 6" id="KW-0812">Transmembrane</keyword>
<feature type="transmembrane region" description="Helical" evidence="6">
    <location>
        <begin position="380"/>
        <end position="399"/>
    </location>
</feature>
<feature type="transmembrane region" description="Helical" evidence="6">
    <location>
        <begin position="458"/>
        <end position="476"/>
    </location>
</feature>
<evidence type="ECO:0000313" key="9">
    <source>
        <dbReference type="Proteomes" id="UP000006055"/>
    </source>
</evidence>
<organism evidence="8 9">
    <name type="scientific">Desulfomonile tiedjei (strain ATCC 49306 / DSM 6799 / DCB-1)</name>
    <dbReference type="NCBI Taxonomy" id="706587"/>
    <lineage>
        <taxon>Bacteria</taxon>
        <taxon>Pseudomonadati</taxon>
        <taxon>Thermodesulfobacteriota</taxon>
        <taxon>Desulfomonilia</taxon>
        <taxon>Desulfomonilales</taxon>
        <taxon>Desulfomonilaceae</taxon>
        <taxon>Desulfomonile</taxon>
    </lineage>
</organism>
<dbReference type="Gene3D" id="1.20.1640.10">
    <property type="entry name" value="Multidrug efflux transporter AcrB transmembrane domain"/>
    <property type="match status" value="2"/>
</dbReference>
<evidence type="ECO:0000256" key="5">
    <source>
        <dbReference type="ARBA" id="ARBA00023136"/>
    </source>
</evidence>
<dbReference type="InterPro" id="IPR050545">
    <property type="entry name" value="Mycobact_MmpL"/>
</dbReference>
<reference evidence="9" key="1">
    <citation type="submission" date="2012-06" db="EMBL/GenBank/DDBJ databases">
        <title>Complete sequence of chromosome of Desulfomonile tiedjei DSM 6799.</title>
        <authorList>
            <person name="Lucas S."/>
            <person name="Copeland A."/>
            <person name="Lapidus A."/>
            <person name="Glavina del Rio T."/>
            <person name="Dalin E."/>
            <person name="Tice H."/>
            <person name="Bruce D."/>
            <person name="Goodwin L."/>
            <person name="Pitluck S."/>
            <person name="Peters L."/>
            <person name="Ovchinnikova G."/>
            <person name="Zeytun A."/>
            <person name="Lu M."/>
            <person name="Kyrpides N."/>
            <person name="Mavromatis K."/>
            <person name="Ivanova N."/>
            <person name="Brettin T."/>
            <person name="Detter J.C."/>
            <person name="Han C."/>
            <person name="Larimer F."/>
            <person name="Land M."/>
            <person name="Hauser L."/>
            <person name="Markowitz V."/>
            <person name="Cheng J.-F."/>
            <person name="Hugenholtz P."/>
            <person name="Woyke T."/>
            <person name="Wu D."/>
            <person name="Spring S."/>
            <person name="Schroeder M."/>
            <person name="Brambilla E."/>
            <person name="Klenk H.-P."/>
            <person name="Eisen J.A."/>
        </authorList>
    </citation>
    <scope>NUCLEOTIDE SEQUENCE [LARGE SCALE GENOMIC DNA]</scope>
    <source>
        <strain evidence="9">ATCC 49306 / DSM 6799 / DCB-1</strain>
    </source>
</reference>
<dbReference type="KEGG" id="dti:Desti_1724"/>
<dbReference type="STRING" id="706587.Desti_1724"/>
<keyword evidence="2" id="KW-1003">Cell membrane</keyword>
<feature type="transmembrane region" description="Helical" evidence="6">
    <location>
        <begin position="789"/>
        <end position="808"/>
    </location>
</feature>
<dbReference type="AlphaFoldDB" id="I4C4E3"/>
<proteinExistence type="predicted"/>
<dbReference type="GO" id="GO:0005886">
    <property type="term" value="C:plasma membrane"/>
    <property type="evidence" value="ECO:0007669"/>
    <property type="project" value="UniProtKB-SubCell"/>
</dbReference>
<evidence type="ECO:0000256" key="1">
    <source>
        <dbReference type="ARBA" id="ARBA00004651"/>
    </source>
</evidence>
<feature type="domain" description="SSD" evidence="7">
    <location>
        <begin position="300"/>
        <end position="430"/>
    </location>
</feature>
<feature type="transmembrane region" description="Helical" evidence="6">
    <location>
        <begin position="305"/>
        <end position="326"/>
    </location>
</feature>
<comment type="subcellular location">
    <subcellularLocation>
        <location evidence="1">Cell membrane</location>
        <topology evidence="1">Multi-pass membrane protein</topology>
    </subcellularLocation>
</comment>
<dbReference type="Pfam" id="PF03176">
    <property type="entry name" value="MMPL"/>
    <property type="match status" value="1"/>
</dbReference>
<gene>
    <name evidence="8" type="ordered locus">Desti_1724</name>
</gene>
<evidence type="ECO:0000313" key="8">
    <source>
        <dbReference type="EMBL" id="AFM24434.1"/>
    </source>
</evidence>
<protein>
    <submittedName>
        <fullName evidence="8">Putative RND superfamily exporter</fullName>
    </submittedName>
</protein>
<keyword evidence="4 6" id="KW-1133">Transmembrane helix</keyword>
<evidence type="ECO:0000256" key="4">
    <source>
        <dbReference type="ARBA" id="ARBA00022989"/>
    </source>
</evidence>
<evidence type="ECO:0000259" key="7">
    <source>
        <dbReference type="PROSITE" id="PS50156"/>
    </source>
</evidence>
<dbReference type="HOGENOM" id="CLU_334268_0_0_7"/>
<evidence type="ECO:0000256" key="2">
    <source>
        <dbReference type="ARBA" id="ARBA00022475"/>
    </source>
</evidence>
<dbReference type="RefSeq" id="WP_014809581.1">
    <property type="nucleotide sequence ID" value="NC_018025.1"/>
</dbReference>
<feature type="transmembrane region" description="Helical" evidence="6">
    <location>
        <begin position="750"/>
        <end position="768"/>
    </location>
</feature>
<dbReference type="EMBL" id="CP003360">
    <property type="protein sequence ID" value="AFM24434.1"/>
    <property type="molecule type" value="Genomic_DNA"/>
</dbReference>
<keyword evidence="5 6" id="KW-0472">Membrane</keyword>
<keyword evidence="9" id="KW-1185">Reference proteome</keyword>
<dbReference type="eggNOG" id="COG1033">
    <property type="taxonomic scope" value="Bacteria"/>
</dbReference>
<accession>I4C4E3</accession>
<feature type="transmembrane region" description="Helical" evidence="6">
    <location>
        <begin position="281"/>
        <end position="298"/>
    </location>
</feature>
<sequence>MKLVILLLRSIAGLSLKYPRSVIAIFFLISVAGFATIPFIVQSTNLLAGVGESNPIINLTRENTEFFGEQDSLIVVLQFPEPPGDKRLPFIRSLGESIGEIPGVKRVRYRLLDPDDQAQVEMLFKQFLLGMSPREREGIQNILSPDGISDAVRRTRNRLFLTENPYIQRKLLEDPLELGQFVSKAMERRIGAISLGDLFLLISSPDSTMYLIQVTPEFPSSDVVKAKELVESFNRFMPKKLAELSKSSPVIDRPEDLRWYLTGKTAFQYESDVIFDKETSTLLLVSFALVASIFLSIYRSIVSSFILMIPLLAGIGPNYGMLFLAYSEVNPVVMGATGVLLGLGAEYGVHLWGRFREEYEVSGLFEQSIFTAYEQTGPPVMLGAVTGIIAFLCLCFSKQPALVQFGFFGAAGLALTMLSTFFLVPALAKLLSGFKRDLFPRLQVSFGILARMFDRRSAAIIVISFVVVGCSVFFAARVSYEKDLFKVFLARDMESMAVSQKISGKFHSNFSQPTLLSFDVDDFQEGLFIQRSIDEKIQGLMSKHHEIASFDSISYLMAPDKIRDANIAALSQVVDSWPKLKSVFSHRLQVSDFSDSAEKLAENSFDTIGSLIADLKSESSRDRADTIALERSWYTAKIRGKTRFLTQIRYADTITDSAALKAADARLLQALSDLPVHVQLSGTRQTMEAVLSSLVSELLRLGSYAFVSLILVFYLVFPNPLGVGLCLVPMIGSFSITLGVMGLLGLGLPFSIVCVAPLVFGFSIHNGIHVVMGSLHEKGSTVATTMKRVTPRAVLTSLTIMAGFVAMITSEHYSMEFLGWAMVVGMLSAVPLTLVTLPALLKVILQRFSPQKAA</sequence>
<dbReference type="PROSITE" id="PS50156">
    <property type="entry name" value="SSD"/>
    <property type="match status" value="1"/>
</dbReference>
<dbReference type="PANTHER" id="PTHR33406:SF13">
    <property type="entry name" value="MEMBRANE PROTEIN YDFJ"/>
    <property type="match status" value="1"/>
</dbReference>
<dbReference type="InterPro" id="IPR004869">
    <property type="entry name" value="MMPL_dom"/>
</dbReference>